<dbReference type="Proteomes" id="UP000272528">
    <property type="component" value="Chromosome"/>
</dbReference>
<keyword evidence="2" id="KW-1185">Reference proteome</keyword>
<dbReference type="CDD" id="cd06587">
    <property type="entry name" value="VOC"/>
    <property type="match status" value="1"/>
</dbReference>
<accession>A0A3S9A5R0</accession>
<dbReference type="OrthoDB" id="194298at2"/>
<dbReference type="KEGG" id="palb:EJC50_16225"/>
<dbReference type="EMBL" id="CP034437">
    <property type="protein sequence ID" value="AZN41041.1"/>
    <property type="molecule type" value="Genomic_DNA"/>
</dbReference>
<sequence>MSEATLTQSKIQTGPTILLVSNLEASRAYYQNKLGCTHDSCGHTTREGLFLLMYQAENPSDLKPISKTNGGPPWDILVYTNSQEELYEEFITKGAVVHSPLTQSESGWKEFIIEDIDGYRIGFWGLR</sequence>
<protein>
    <submittedName>
        <fullName evidence="1">VOC family protein</fullName>
    </submittedName>
</protein>
<evidence type="ECO:0000313" key="2">
    <source>
        <dbReference type="Proteomes" id="UP000272528"/>
    </source>
</evidence>
<evidence type="ECO:0000313" key="1">
    <source>
        <dbReference type="EMBL" id="AZN41041.1"/>
    </source>
</evidence>
<dbReference type="InterPro" id="IPR029068">
    <property type="entry name" value="Glyas_Bleomycin-R_OHBP_Dase"/>
</dbReference>
<dbReference type="RefSeq" id="WP_126016713.1">
    <property type="nucleotide sequence ID" value="NZ_CP034437.1"/>
</dbReference>
<dbReference type="AlphaFoldDB" id="A0A3S9A5R0"/>
<dbReference type="SUPFAM" id="SSF54593">
    <property type="entry name" value="Glyoxalase/Bleomycin resistance protein/Dihydroxybiphenyl dioxygenase"/>
    <property type="match status" value="1"/>
</dbReference>
<proteinExistence type="predicted"/>
<gene>
    <name evidence="1" type="ORF">EJC50_16225</name>
</gene>
<dbReference type="Gene3D" id="3.10.180.10">
    <property type="entry name" value="2,3-Dihydroxybiphenyl 1,2-Dioxygenase, domain 1"/>
    <property type="match status" value="1"/>
</dbReference>
<name>A0A3S9A5R0_9BACL</name>
<reference evidence="2" key="1">
    <citation type="submission" date="2018-12" db="EMBL/GenBank/DDBJ databases">
        <title>Genome sequence of Peanibacillus sp.</title>
        <authorList>
            <person name="Subramani G."/>
            <person name="Srinivasan S."/>
            <person name="Kim M.K."/>
        </authorList>
    </citation>
    <scope>NUCLEOTIDE SEQUENCE [LARGE SCALE GENOMIC DNA]</scope>
    <source>
        <strain evidence="2">18JY67-1</strain>
    </source>
</reference>
<organism evidence="1 2">
    <name type="scientific">Paenibacillus albus</name>
    <dbReference type="NCBI Taxonomy" id="2495582"/>
    <lineage>
        <taxon>Bacteria</taxon>
        <taxon>Bacillati</taxon>
        <taxon>Bacillota</taxon>
        <taxon>Bacilli</taxon>
        <taxon>Bacillales</taxon>
        <taxon>Paenibacillaceae</taxon>
        <taxon>Paenibacillus</taxon>
    </lineage>
</organism>